<dbReference type="Gene3D" id="2.60.120.380">
    <property type="match status" value="6"/>
</dbReference>
<feature type="domain" description="Peptidase C-terminal archaeal/bacterial" evidence="3">
    <location>
        <begin position="525"/>
        <end position="596"/>
    </location>
</feature>
<dbReference type="AlphaFoldDB" id="A0A1B1AIC0"/>
<sequence>MRGKLWFGVAAAALMAFGMAPGASAQTADQPGDATTTATLTGNADGEVSPAGDTDWYRLQVETGRRYNIALAGIPNDAGEALDPMLAVYDEQGNQLAFNDDANGSLNSALRFAPQSSGVVFVEARAFSSEATGAYRLGVSSEEVPPDDAGGDTSTRARAAAGRATNGTIEYEGDTDWYRFAARTGNRYQITLDGAPGEGGLGDPLLRVLDRDGNELAASDDSDGSLNSALEFIATSNGDVFIEARGYGDAYTGRYVLNITPERLPRDNIGNTTSTGGRIAAGRTIEGSLDFPTDSDWYRIRLTEGESYRFTLDASGENPIGDPLIRLRDSRGEELAVDDDGGDGLNSYLEFTAPTTGNYYIETSSFTGDATGTYTLAARAGDVPADANTDASLSPDGDYREGILAPAGDRDWYRLQLVEGQGVRISMQATGTPDSISDPLLVLYGADGAELARDDDGGDGLNAWLEFQAPAAGAYYVEARGFTDDATGRYAINVIGGEVGNTYDTAEALMPNGDPRTSFIGSAGDVDWFAIELIEGRPYRFNLDGLEDGALADPMLALYDSTGTQVAVDDDGGRGLNSYLSFASPTGGTYFAAVSSFDGQSTGRYSLRAVDTDVPGHAYTDEYLDAADDSRASSIEIPGDLDVFRVTLEAGVTYQIDVSGNGANPLADPFVAVIQEGAGMEEASADAALVRDGGRRVASDDDSGDGLDARLRFRPEVAGDYLIQVSGLSNTTGGYEVKIARR</sequence>
<dbReference type="OrthoDB" id="174027at2"/>
<dbReference type="KEGG" id="cbot:ATE48_10255"/>
<feature type="region of interest" description="Disordered" evidence="1">
    <location>
        <begin position="138"/>
        <end position="162"/>
    </location>
</feature>
<feature type="compositionally biased region" description="Low complexity" evidence="1">
    <location>
        <begin position="151"/>
        <end position="162"/>
    </location>
</feature>
<dbReference type="Proteomes" id="UP000092498">
    <property type="component" value="Chromosome"/>
</dbReference>
<dbReference type="EMBL" id="CP013244">
    <property type="protein sequence ID" value="ANP46270.1"/>
    <property type="molecule type" value="Genomic_DNA"/>
</dbReference>
<accession>A0A1B1AIC0</accession>
<dbReference type="InterPro" id="IPR050728">
    <property type="entry name" value="Zinc_Metalloprotease_M4"/>
</dbReference>
<keyword evidence="2" id="KW-0732">Signal</keyword>
<evidence type="ECO:0000259" key="3">
    <source>
        <dbReference type="Pfam" id="PF04151"/>
    </source>
</evidence>
<dbReference type="RefSeq" id="WP_066771006.1">
    <property type="nucleotide sequence ID" value="NZ_CP013244.1"/>
</dbReference>
<feature type="chain" id="PRO_5008518852" description="Peptidase C-terminal archaeal/bacterial domain-containing protein" evidence="2">
    <location>
        <begin position="26"/>
        <end position="742"/>
    </location>
</feature>
<feature type="domain" description="Peptidase C-terminal archaeal/bacterial" evidence="3">
    <location>
        <begin position="409"/>
        <end position="480"/>
    </location>
</feature>
<dbReference type="PANTHER" id="PTHR33794">
    <property type="entry name" value="BACILLOLYSIN"/>
    <property type="match status" value="1"/>
</dbReference>
<dbReference type="STRING" id="1759059.ATE48_10255"/>
<dbReference type="PANTHER" id="PTHR33794:SF1">
    <property type="entry name" value="BACILLOLYSIN"/>
    <property type="match status" value="1"/>
</dbReference>
<evidence type="ECO:0000256" key="2">
    <source>
        <dbReference type="SAM" id="SignalP"/>
    </source>
</evidence>
<proteinExistence type="predicted"/>
<evidence type="ECO:0000313" key="5">
    <source>
        <dbReference type="Proteomes" id="UP000092498"/>
    </source>
</evidence>
<dbReference type="Pfam" id="PF04151">
    <property type="entry name" value="PPC"/>
    <property type="match status" value="4"/>
</dbReference>
<keyword evidence="5" id="KW-1185">Reference proteome</keyword>
<dbReference type="InParanoid" id="A0A1B1AIC0"/>
<gene>
    <name evidence="4" type="ORF">ATE48_10255</name>
</gene>
<protein>
    <recommendedName>
        <fullName evidence="3">Peptidase C-terminal archaeal/bacterial domain-containing protein</fullName>
    </recommendedName>
</protein>
<dbReference type="InterPro" id="IPR007280">
    <property type="entry name" value="Peptidase_C_arc/bac"/>
</dbReference>
<feature type="domain" description="Peptidase C-terminal archaeal/bacterial" evidence="3">
    <location>
        <begin position="174"/>
        <end position="243"/>
    </location>
</feature>
<dbReference type="SUPFAM" id="SSF89260">
    <property type="entry name" value="Collagen-binding domain"/>
    <property type="match status" value="2"/>
</dbReference>
<reference evidence="4 5" key="1">
    <citation type="submission" date="2015-11" db="EMBL/GenBank/DDBJ databases">
        <title>Whole-Genome Sequence of Candidatus Oderbacter manganicum from the National Park Lower Oder Valley, Germany.</title>
        <authorList>
            <person name="Braun B."/>
            <person name="Liere K."/>
            <person name="Szewzyk U."/>
        </authorList>
    </citation>
    <scope>NUCLEOTIDE SEQUENCE [LARGE SCALE GENOMIC DNA]</scope>
    <source>
        <strain evidence="4 5">OTSz_A_272</strain>
    </source>
</reference>
<organism evidence="4 5">
    <name type="scientific">Candidatus Viadribacter manganicus</name>
    <dbReference type="NCBI Taxonomy" id="1759059"/>
    <lineage>
        <taxon>Bacteria</taxon>
        <taxon>Pseudomonadati</taxon>
        <taxon>Pseudomonadota</taxon>
        <taxon>Alphaproteobacteria</taxon>
        <taxon>Hyphomonadales</taxon>
        <taxon>Hyphomonadaceae</taxon>
        <taxon>Candidatus Viadribacter</taxon>
    </lineage>
</organism>
<name>A0A1B1AIC0_9PROT</name>
<feature type="signal peptide" evidence="2">
    <location>
        <begin position="1"/>
        <end position="25"/>
    </location>
</feature>
<evidence type="ECO:0000313" key="4">
    <source>
        <dbReference type="EMBL" id="ANP46270.1"/>
    </source>
</evidence>
<feature type="domain" description="Peptidase C-terminal archaeal/bacterial" evidence="3">
    <location>
        <begin position="294"/>
        <end position="362"/>
    </location>
</feature>
<evidence type="ECO:0000256" key="1">
    <source>
        <dbReference type="SAM" id="MobiDB-lite"/>
    </source>
</evidence>